<dbReference type="SUPFAM" id="SSF54427">
    <property type="entry name" value="NTF2-like"/>
    <property type="match status" value="1"/>
</dbReference>
<gene>
    <name evidence="2" type="ORF">QE405_001919</name>
</gene>
<evidence type="ECO:0000313" key="3">
    <source>
        <dbReference type="Proteomes" id="UP001239215"/>
    </source>
</evidence>
<dbReference type="Proteomes" id="UP001239215">
    <property type="component" value="Unassembled WGS sequence"/>
</dbReference>
<organism evidence="2 3">
    <name type="scientific">Nocardioides zeae</name>
    <dbReference type="NCBI Taxonomy" id="1457234"/>
    <lineage>
        <taxon>Bacteria</taxon>
        <taxon>Bacillati</taxon>
        <taxon>Actinomycetota</taxon>
        <taxon>Actinomycetes</taxon>
        <taxon>Propionibacteriales</taxon>
        <taxon>Nocardioidaceae</taxon>
        <taxon>Nocardioides</taxon>
    </lineage>
</organism>
<evidence type="ECO:0000259" key="1">
    <source>
        <dbReference type="Pfam" id="PF17775"/>
    </source>
</evidence>
<dbReference type="RefSeq" id="WP_307200137.1">
    <property type="nucleotide sequence ID" value="NZ_JAUTAN010000001.1"/>
</dbReference>
<dbReference type="InterPro" id="IPR048469">
    <property type="entry name" value="YchJ-like_M"/>
</dbReference>
<dbReference type="Pfam" id="PF17775">
    <property type="entry name" value="YchJ_M-like"/>
    <property type="match status" value="1"/>
</dbReference>
<dbReference type="InterPro" id="IPR032710">
    <property type="entry name" value="NTF2-like_dom_sf"/>
</dbReference>
<sequence>MQLERPCPCGLPATYDACCGRLHRGAAPAATAEELMRSRYAAYAVGGRVGADHLFRTWHPRTRPADTTPDPGLTWTGLTVEATEAGGPEDTTGVVVFAARFVDATGQPGVLRERSRFARRAGRWVYVDGDVDA</sequence>
<name>A0AAJ1TYG9_9ACTN</name>
<dbReference type="AlphaFoldDB" id="A0AAJ1TYG9"/>
<proteinExistence type="predicted"/>
<dbReference type="EMBL" id="JAUTAN010000001">
    <property type="protein sequence ID" value="MDQ1104635.1"/>
    <property type="molecule type" value="Genomic_DNA"/>
</dbReference>
<protein>
    <submittedName>
        <fullName evidence="2">SEC-C motif-containing protein</fullName>
    </submittedName>
</protein>
<feature type="domain" description="YchJ-like middle NTF2-like" evidence="1">
    <location>
        <begin position="31"/>
        <end position="129"/>
    </location>
</feature>
<comment type="caution">
    <text evidence="2">The sequence shown here is derived from an EMBL/GenBank/DDBJ whole genome shotgun (WGS) entry which is preliminary data.</text>
</comment>
<dbReference type="Gene3D" id="3.10.450.50">
    <property type="match status" value="1"/>
</dbReference>
<accession>A0AAJ1TYG9</accession>
<reference evidence="2" key="1">
    <citation type="submission" date="2023-07" db="EMBL/GenBank/DDBJ databases">
        <title>Functional and genomic diversity of the sorghum phyllosphere microbiome.</title>
        <authorList>
            <person name="Shade A."/>
        </authorList>
    </citation>
    <scope>NUCLEOTIDE SEQUENCE</scope>
    <source>
        <strain evidence="2">SORGH_AS_1067</strain>
    </source>
</reference>
<evidence type="ECO:0000313" key="2">
    <source>
        <dbReference type="EMBL" id="MDQ1104635.1"/>
    </source>
</evidence>